<keyword evidence="7" id="KW-0560">Oxidoreductase</keyword>
<evidence type="ECO:0000256" key="4">
    <source>
        <dbReference type="ARBA" id="ARBA00022692"/>
    </source>
</evidence>
<dbReference type="GO" id="GO:0016020">
    <property type="term" value="C:membrane"/>
    <property type="evidence" value="ECO:0007669"/>
    <property type="project" value="UniProtKB-SubCell"/>
</dbReference>
<evidence type="ECO:0000256" key="5">
    <source>
        <dbReference type="ARBA" id="ARBA00022723"/>
    </source>
</evidence>
<dbReference type="AlphaFoldDB" id="A0A3S3M3T8"/>
<protein>
    <submittedName>
        <fullName evidence="13">Cytochrome P450 709B2-like protein</fullName>
    </submittedName>
</protein>
<dbReference type="PROSITE" id="PS00086">
    <property type="entry name" value="CYTOCHROME_P450"/>
    <property type="match status" value="1"/>
</dbReference>
<evidence type="ECO:0000256" key="8">
    <source>
        <dbReference type="ARBA" id="ARBA00023004"/>
    </source>
</evidence>
<evidence type="ECO:0000256" key="6">
    <source>
        <dbReference type="ARBA" id="ARBA00022989"/>
    </source>
</evidence>
<evidence type="ECO:0000256" key="1">
    <source>
        <dbReference type="ARBA" id="ARBA00004370"/>
    </source>
</evidence>
<organism evidence="13 14">
    <name type="scientific">Cinnamomum micranthum f. kanehirae</name>
    <dbReference type="NCBI Taxonomy" id="337451"/>
    <lineage>
        <taxon>Eukaryota</taxon>
        <taxon>Viridiplantae</taxon>
        <taxon>Streptophyta</taxon>
        <taxon>Embryophyta</taxon>
        <taxon>Tracheophyta</taxon>
        <taxon>Spermatophyta</taxon>
        <taxon>Magnoliopsida</taxon>
        <taxon>Magnoliidae</taxon>
        <taxon>Laurales</taxon>
        <taxon>Lauraceae</taxon>
        <taxon>Cinnamomum</taxon>
    </lineage>
</organism>
<keyword evidence="5 11" id="KW-0479">Metal-binding</keyword>
<dbReference type="Gene3D" id="1.10.630.10">
    <property type="entry name" value="Cytochrome P450"/>
    <property type="match status" value="2"/>
</dbReference>
<dbReference type="PRINTS" id="PR00463">
    <property type="entry name" value="EP450I"/>
</dbReference>
<accession>A0A3S3M3T8</accession>
<keyword evidence="6 12" id="KW-1133">Transmembrane helix</keyword>
<dbReference type="PANTHER" id="PTHR24282">
    <property type="entry name" value="CYTOCHROME P450 FAMILY MEMBER"/>
    <property type="match status" value="1"/>
</dbReference>
<evidence type="ECO:0000313" key="14">
    <source>
        <dbReference type="Proteomes" id="UP000283530"/>
    </source>
</evidence>
<sequence length="704" mass="81191">MEYLSMLWVVLQLLMLSILWNLFSFLVWRPYTLTKWFAKQGIRGPTYSLVSGCLEEIKSLRRDAREIVMDTDSNDIIPRVQPHYHKWLSLYGDTFFYWYGTEPRVFISEPEQAKEVLSNKFGFYTKPKAKPTIAAMMGKGLVFVEGPDWVRHRRAVSPAFNIDKLKVITKRMAACTLSMLNGWQEKVTEAKGKCVEMEMGMEFKQLTADIISHTAFGTSFMEGKEVFEVQTELQERAIASSTDIFIPGTQYLPTKWNIRTWLLKRRLRNTLKNIIVSRLKSKGDGGKDTSYGDDLLGLMMGLSTTESSNKQEVGLEMNMNEIMDECKTFFFAGHETTSHLLTWTMFLLSINKEWQEKVREEVLRECGMGIPDADKLSKLKLLNMVLLEALRLYTPVIVLFRKASKEMKLGNLTVPQDTQISIPLSIIHRNKKYWGEDANEFNPMRFAEGVKKAAKHPNALIAFSIGPRACIGQNFAIMEGKMVMALILQRFSFSLSPKYKHAPADRLTLQPQYGLPILLKPLQLLMLSILWKLFSILVWRPYTLTKWFAKQGIRGPSYSLVSGCLEEIKSLRRHAEETVMDTDSNDIIPRVQPHYHKWLSLYGETFFYWDGTEPRVFISELEQAKEVLSNKFSFYPKPKVRPIITAMMGNGLIFVEGPDWVRHRRAVSPAFNIDKLKVRHPCFISILNTLYHHHHHTCSNLSSF</sequence>
<evidence type="ECO:0000313" key="13">
    <source>
        <dbReference type="EMBL" id="RWR76607.1"/>
    </source>
</evidence>
<dbReference type="PRINTS" id="PR00385">
    <property type="entry name" value="P450"/>
</dbReference>
<dbReference type="Pfam" id="PF00067">
    <property type="entry name" value="p450"/>
    <property type="match status" value="2"/>
</dbReference>
<feature type="binding site" description="axial binding residue" evidence="11">
    <location>
        <position position="470"/>
    </location>
    <ligand>
        <name>heme</name>
        <dbReference type="ChEBI" id="CHEBI:30413"/>
    </ligand>
    <ligandPart>
        <name>Fe</name>
        <dbReference type="ChEBI" id="CHEBI:18248"/>
    </ligandPart>
</feature>
<dbReference type="FunFam" id="1.10.630.10:FF:000029">
    <property type="entry name" value="Cytochrome P450 734A1"/>
    <property type="match status" value="1"/>
</dbReference>
<keyword evidence="14" id="KW-1185">Reference proteome</keyword>
<comment type="caution">
    <text evidence="13">The sequence shown here is derived from an EMBL/GenBank/DDBJ whole genome shotgun (WGS) entry which is preliminary data.</text>
</comment>
<evidence type="ECO:0000256" key="2">
    <source>
        <dbReference type="ARBA" id="ARBA00010617"/>
    </source>
</evidence>
<dbReference type="STRING" id="337451.A0A3S3M3T8"/>
<evidence type="ECO:0000256" key="12">
    <source>
        <dbReference type="SAM" id="Phobius"/>
    </source>
</evidence>
<feature type="transmembrane region" description="Helical" evidence="12">
    <location>
        <begin position="6"/>
        <end position="28"/>
    </location>
</feature>
<dbReference type="GO" id="GO:0004497">
    <property type="term" value="F:monooxygenase activity"/>
    <property type="evidence" value="ECO:0007669"/>
    <property type="project" value="UniProtKB-KW"/>
</dbReference>
<proteinExistence type="inferred from homology"/>
<gene>
    <name evidence="13" type="ORF">CKAN_00505800</name>
</gene>
<dbReference type="InterPro" id="IPR002401">
    <property type="entry name" value="Cyt_P450_E_grp-I"/>
</dbReference>
<keyword evidence="3 11" id="KW-0349">Heme</keyword>
<keyword evidence="4 12" id="KW-0812">Transmembrane</keyword>
<dbReference type="EMBL" id="QPKB01000002">
    <property type="protein sequence ID" value="RWR76607.1"/>
    <property type="molecule type" value="Genomic_DNA"/>
</dbReference>
<dbReference type="GO" id="GO:0020037">
    <property type="term" value="F:heme binding"/>
    <property type="evidence" value="ECO:0007669"/>
    <property type="project" value="InterPro"/>
</dbReference>
<evidence type="ECO:0000256" key="3">
    <source>
        <dbReference type="ARBA" id="ARBA00022617"/>
    </source>
</evidence>
<comment type="cofactor">
    <cofactor evidence="11">
        <name>heme</name>
        <dbReference type="ChEBI" id="CHEBI:30413"/>
    </cofactor>
</comment>
<dbReference type="GO" id="GO:0016705">
    <property type="term" value="F:oxidoreductase activity, acting on paired donors, with incorporation or reduction of molecular oxygen"/>
    <property type="evidence" value="ECO:0007669"/>
    <property type="project" value="InterPro"/>
</dbReference>
<dbReference type="InterPro" id="IPR017972">
    <property type="entry name" value="Cyt_P450_CS"/>
</dbReference>
<dbReference type="OrthoDB" id="1470350at2759"/>
<dbReference type="Proteomes" id="UP000283530">
    <property type="component" value="Unassembled WGS sequence"/>
</dbReference>
<dbReference type="InterPro" id="IPR001128">
    <property type="entry name" value="Cyt_P450"/>
</dbReference>
<dbReference type="PANTHER" id="PTHR24282:SF135">
    <property type="entry name" value="CYTOCHROME P450 709B2"/>
    <property type="match status" value="1"/>
</dbReference>
<dbReference type="GO" id="GO:0005506">
    <property type="term" value="F:iron ion binding"/>
    <property type="evidence" value="ECO:0007669"/>
    <property type="project" value="InterPro"/>
</dbReference>
<comment type="subcellular location">
    <subcellularLocation>
        <location evidence="1">Membrane</location>
    </subcellularLocation>
</comment>
<name>A0A3S3M3T8_9MAGN</name>
<comment type="similarity">
    <text evidence="2">Belongs to the cytochrome P450 family.</text>
</comment>
<evidence type="ECO:0000256" key="11">
    <source>
        <dbReference type="PIRSR" id="PIRSR602401-1"/>
    </source>
</evidence>
<dbReference type="InterPro" id="IPR050665">
    <property type="entry name" value="Cytochrome_P450_Monooxygen"/>
</dbReference>
<dbReference type="InterPro" id="IPR036396">
    <property type="entry name" value="Cyt_P450_sf"/>
</dbReference>
<keyword evidence="9" id="KW-0503">Monooxygenase</keyword>
<evidence type="ECO:0000256" key="7">
    <source>
        <dbReference type="ARBA" id="ARBA00023002"/>
    </source>
</evidence>
<keyword evidence="10 12" id="KW-0472">Membrane</keyword>
<reference evidence="13 14" key="1">
    <citation type="journal article" date="2019" name="Nat. Plants">
        <title>Stout camphor tree genome fills gaps in understanding of flowering plant genome evolution.</title>
        <authorList>
            <person name="Chaw S.M."/>
            <person name="Liu Y.C."/>
            <person name="Wu Y.W."/>
            <person name="Wang H.Y."/>
            <person name="Lin C.I."/>
            <person name="Wu C.S."/>
            <person name="Ke H.M."/>
            <person name="Chang L.Y."/>
            <person name="Hsu C.Y."/>
            <person name="Yang H.T."/>
            <person name="Sudianto E."/>
            <person name="Hsu M.H."/>
            <person name="Wu K.P."/>
            <person name="Wang L.N."/>
            <person name="Leebens-Mack J.H."/>
            <person name="Tsai I.J."/>
        </authorList>
    </citation>
    <scope>NUCLEOTIDE SEQUENCE [LARGE SCALE GENOMIC DNA]</scope>
    <source>
        <strain evidence="14">cv. Chaw 1501</strain>
        <tissue evidence="13">Young leaves</tissue>
    </source>
</reference>
<evidence type="ECO:0000256" key="10">
    <source>
        <dbReference type="ARBA" id="ARBA00023136"/>
    </source>
</evidence>
<keyword evidence="8 11" id="KW-0408">Iron</keyword>
<dbReference type="SUPFAM" id="SSF48264">
    <property type="entry name" value="Cytochrome P450"/>
    <property type="match status" value="2"/>
</dbReference>
<evidence type="ECO:0000256" key="9">
    <source>
        <dbReference type="ARBA" id="ARBA00023033"/>
    </source>
</evidence>